<gene>
    <name evidence="4" type="ORF">DDK22_32730</name>
</gene>
<name>A0A367P8U9_CUPNE</name>
<reference evidence="4 5" key="1">
    <citation type="submission" date="2018-04" db="EMBL/GenBank/DDBJ databases">
        <title>Cupriavidus necator CR12 genome sequencing and assembly.</title>
        <authorList>
            <person name="Ben Fekih I."/>
            <person name="Mazhar H.S."/>
            <person name="Bello S.K."/>
            <person name="Rensing C."/>
        </authorList>
    </citation>
    <scope>NUCLEOTIDE SEQUENCE [LARGE SCALE GENOMIC DNA]</scope>
    <source>
        <strain evidence="4 5">CR12</strain>
    </source>
</reference>
<evidence type="ECO:0000256" key="1">
    <source>
        <dbReference type="RuleBase" id="RU003494"/>
    </source>
</evidence>
<dbReference type="GO" id="GO:0016740">
    <property type="term" value="F:transferase activity"/>
    <property type="evidence" value="ECO:0007669"/>
    <property type="project" value="UniProtKB-KW"/>
</dbReference>
<dbReference type="PANTHER" id="PTHR44051:SF2">
    <property type="entry name" value="HYPOTHETICAL GLUTATHIONE S-TRANSFERASE LIKE PROTEIN"/>
    <property type="match status" value="1"/>
</dbReference>
<proteinExistence type="inferred from homology"/>
<dbReference type="SUPFAM" id="SSF52833">
    <property type="entry name" value="Thioredoxin-like"/>
    <property type="match status" value="1"/>
</dbReference>
<dbReference type="AlphaFoldDB" id="A0A367P8U9"/>
<comment type="similarity">
    <text evidence="1">Belongs to the GST superfamily.</text>
</comment>
<dbReference type="SFLD" id="SFLDG00358">
    <property type="entry name" value="Main_(cytGST)"/>
    <property type="match status" value="1"/>
</dbReference>
<dbReference type="InterPro" id="IPR010987">
    <property type="entry name" value="Glutathione-S-Trfase_C-like"/>
</dbReference>
<evidence type="ECO:0000259" key="2">
    <source>
        <dbReference type="PROSITE" id="PS50404"/>
    </source>
</evidence>
<feature type="domain" description="GST C-terminal" evidence="3">
    <location>
        <begin position="97"/>
        <end position="210"/>
    </location>
</feature>
<dbReference type="Gene3D" id="3.40.30.10">
    <property type="entry name" value="Glutaredoxin"/>
    <property type="match status" value="1"/>
</dbReference>
<accession>A0A367P8U9</accession>
<dbReference type="InterPro" id="IPR036282">
    <property type="entry name" value="Glutathione-S-Trfase_C_sf"/>
</dbReference>
<sequence length="210" mass="23002">MDEAGRMQGSIELYGALTGNCIRAAIALDEADIPYAVRRVNLAAGEQRSEQHRVLNAFGKVPVLVEYRNGGNFVLTQSNAIMLFAAERSRNKLLPADPVARAKVYERFFYFLTDVIAVSHGAFRLEQIGAGAQASHIHELARASLIEAEQFLASTEFMAGDTFSLADIAAFTIASAFSGNIQWPDHPALMRWFQAVAQRPAVVKGLKAFE</sequence>
<evidence type="ECO:0000259" key="3">
    <source>
        <dbReference type="PROSITE" id="PS50405"/>
    </source>
</evidence>
<evidence type="ECO:0000313" key="5">
    <source>
        <dbReference type="Proteomes" id="UP000253501"/>
    </source>
</evidence>
<dbReference type="Proteomes" id="UP000253501">
    <property type="component" value="Unassembled WGS sequence"/>
</dbReference>
<dbReference type="InterPro" id="IPR036249">
    <property type="entry name" value="Thioredoxin-like_sf"/>
</dbReference>
<dbReference type="InterPro" id="IPR040079">
    <property type="entry name" value="Glutathione_S-Trfase"/>
</dbReference>
<dbReference type="SFLD" id="SFLDS00019">
    <property type="entry name" value="Glutathione_Transferase_(cytos"/>
    <property type="match status" value="1"/>
</dbReference>
<evidence type="ECO:0000313" key="4">
    <source>
        <dbReference type="EMBL" id="RCJ04272.1"/>
    </source>
</evidence>
<dbReference type="Pfam" id="PF00043">
    <property type="entry name" value="GST_C"/>
    <property type="match status" value="1"/>
</dbReference>
<dbReference type="PANTHER" id="PTHR44051">
    <property type="entry name" value="GLUTATHIONE S-TRANSFERASE-RELATED"/>
    <property type="match status" value="1"/>
</dbReference>
<dbReference type="EMBL" id="QDHA01000103">
    <property type="protein sequence ID" value="RCJ04272.1"/>
    <property type="molecule type" value="Genomic_DNA"/>
</dbReference>
<comment type="caution">
    <text evidence="4">The sequence shown here is derived from an EMBL/GenBank/DDBJ whole genome shotgun (WGS) entry which is preliminary data.</text>
</comment>
<feature type="domain" description="GST N-terminal" evidence="2">
    <location>
        <begin position="8"/>
        <end position="93"/>
    </location>
</feature>
<dbReference type="Gene3D" id="1.20.1050.10">
    <property type="match status" value="1"/>
</dbReference>
<dbReference type="InterPro" id="IPR004045">
    <property type="entry name" value="Glutathione_S-Trfase_N"/>
</dbReference>
<dbReference type="SUPFAM" id="SSF47616">
    <property type="entry name" value="GST C-terminal domain-like"/>
    <property type="match status" value="1"/>
</dbReference>
<dbReference type="PROSITE" id="PS50404">
    <property type="entry name" value="GST_NTER"/>
    <property type="match status" value="1"/>
</dbReference>
<keyword evidence="4" id="KW-0808">Transferase</keyword>
<dbReference type="PROSITE" id="PS50405">
    <property type="entry name" value="GST_CTER"/>
    <property type="match status" value="1"/>
</dbReference>
<organism evidence="4 5">
    <name type="scientific">Cupriavidus necator</name>
    <name type="common">Alcaligenes eutrophus</name>
    <name type="synonym">Ralstonia eutropha</name>
    <dbReference type="NCBI Taxonomy" id="106590"/>
    <lineage>
        <taxon>Bacteria</taxon>
        <taxon>Pseudomonadati</taxon>
        <taxon>Pseudomonadota</taxon>
        <taxon>Betaproteobacteria</taxon>
        <taxon>Burkholderiales</taxon>
        <taxon>Burkholderiaceae</taxon>
        <taxon>Cupriavidus</taxon>
    </lineage>
</organism>
<protein>
    <submittedName>
        <fullName evidence="4">Glutathione S-transferase family protein</fullName>
    </submittedName>
</protein>
<dbReference type="InterPro" id="IPR004046">
    <property type="entry name" value="GST_C"/>
</dbReference>
<dbReference type="Pfam" id="PF02798">
    <property type="entry name" value="GST_N"/>
    <property type="match status" value="1"/>
</dbReference>